<organism evidence="6 7">
    <name type="scientific">Anaerosphaera aminiphila DSM 21120</name>
    <dbReference type="NCBI Taxonomy" id="1120995"/>
    <lineage>
        <taxon>Bacteria</taxon>
        <taxon>Bacillati</taxon>
        <taxon>Bacillota</taxon>
        <taxon>Tissierellia</taxon>
        <taxon>Tissierellales</taxon>
        <taxon>Peptoniphilaceae</taxon>
        <taxon>Anaerosphaera</taxon>
    </lineage>
</organism>
<dbReference type="PANTHER" id="PTHR30520:SF8">
    <property type="entry name" value="NITRITE TRANSPORTER NIRC"/>
    <property type="match status" value="1"/>
</dbReference>
<accession>A0A1M5QTA2</accession>
<dbReference type="RefSeq" id="WP_073183849.1">
    <property type="nucleotide sequence ID" value="NZ_FQXI01000003.1"/>
</dbReference>
<feature type="transmembrane region" description="Helical" evidence="5">
    <location>
        <begin position="226"/>
        <end position="252"/>
    </location>
</feature>
<keyword evidence="3 5" id="KW-1133">Transmembrane helix</keyword>
<evidence type="ECO:0000256" key="1">
    <source>
        <dbReference type="ARBA" id="ARBA00004141"/>
    </source>
</evidence>
<feature type="transmembrane region" description="Helical" evidence="5">
    <location>
        <begin position="63"/>
        <end position="96"/>
    </location>
</feature>
<dbReference type="AlphaFoldDB" id="A0A1M5QTA2"/>
<feature type="transmembrane region" description="Helical" evidence="5">
    <location>
        <begin position="153"/>
        <end position="174"/>
    </location>
</feature>
<evidence type="ECO:0000313" key="7">
    <source>
        <dbReference type="Proteomes" id="UP000184032"/>
    </source>
</evidence>
<sequence>MESENLKDVSSLAREKYNFYQNKLGYTIYTLLAGSYCSIGMAFAYNAASGFYASPSLSGISNLIMGIAFALSFTLITFAGSELFTGNVFVITVGALSKKITFKNAISILIFCYIGNLMGASIMGAIISMSGVMSNTAGEMLETFCLTKISLPIHQLFLRGVMCNVLVCLGTWMASKIKSDIARMTALLWVVAGFVTSGYEHSIANAGLFTMNALSNSIPPGYMQGVLKNMCFVTLGNIVGGALIVACGYWFANRRTSESN</sequence>
<dbReference type="GO" id="GO:0015499">
    <property type="term" value="F:formate transmembrane transporter activity"/>
    <property type="evidence" value="ECO:0007669"/>
    <property type="project" value="TreeGrafter"/>
</dbReference>
<evidence type="ECO:0000256" key="4">
    <source>
        <dbReference type="ARBA" id="ARBA00023136"/>
    </source>
</evidence>
<dbReference type="Proteomes" id="UP000184032">
    <property type="component" value="Unassembled WGS sequence"/>
</dbReference>
<keyword evidence="2 5" id="KW-0812">Transmembrane</keyword>
<name>A0A1M5QTA2_9FIRM</name>
<dbReference type="EMBL" id="FQXI01000003">
    <property type="protein sequence ID" value="SHH17000.1"/>
    <property type="molecule type" value="Genomic_DNA"/>
</dbReference>
<keyword evidence="7" id="KW-1185">Reference proteome</keyword>
<keyword evidence="4 5" id="KW-0472">Membrane</keyword>
<proteinExistence type="predicted"/>
<dbReference type="PANTHER" id="PTHR30520">
    <property type="entry name" value="FORMATE TRANSPORTER-RELATED"/>
    <property type="match status" value="1"/>
</dbReference>
<dbReference type="OrthoDB" id="9786493at2"/>
<evidence type="ECO:0000256" key="2">
    <source>
        <dbReference type="ARBA" id="ARBA00022692"/>
    </source>
</evidence>
<dbReference type="InterPro" id="IPR023271">
    <property type="entry name" value="Aquaporin-like"/>
</dbReference>
<dbReference type="InterPro" id="IPR000292">
    <property type="entry name" value="For/NO2_transpt"/>
</dbReference>
<dbReference type="Pfam" id="PF01226">
    <property type="entry name" value="Form_Nir_trans"/>
    <property type="match status" value="1"/>
</dbReference>
<evidence type="ECO:0000313" key="6">
    <source>
        <dbReference type="EMBL" id="SHH17000.1"/>
    </source>
</evidence>
<dbReference type="Gene3D" id="1.20.1080.10">
    <property type="entry name" value="Glycerol uptake facilitator protein"/>
    <property type="match status" value="1"/>
</dbReference>
<comment type="subcellular location">
    <subcellularLocation>
        <location evidence="1">Membrane</location>
        <topology evidence="1">Multi-pass membrane protein</topology>
    </subcellularLocation>
</comment>
<reference evidence="6 7" key="1">
    <citation type="submission" date="2016-11" db="EMBL/GenBank/DDBJ databases">
        <authorList>
            <person name="Jaros S."/>
            <person name="Januszkiewicz K."/>
            <person name="Wedrychowicz H."/>
        </authorList>
    </citation>
    <scope>NUCLEOTIDE SEQUENCE [LARGE SCALE GENOMIC DNA]</scope>
    <source>
        <strain evidence="6 7">DSM 21120</strain>
    </source>
</reference>
<dbReference type="GO" id="GO:0005886">
    <property type="term" value="C:plasma membrane"/>
    <property type="evidence" value="ECO:0007669"/>
    <property type="project" value="TreeGrafter"/>
</dbReference>
<feature type="transmembrane region" description="Helical" evidence="5">
    <location>
        <begin position="108"/>
        <end position="133"/>
    </location>
</feature>
<evidence type="ECO:0000256" key="3">
    <source>
        <dbReference type="ARBA" id="ARBA00022989"/>
    </source>
</evidence>
<evidence type="ECO:0000256" key="5">
    <source>
        <dbReference type="SAM" id="Phobius"/>
    </source>
</evidence>
<protein>
    <submittedName>
        <fullName evidence="6">Hydrosulfide channel, FNT family</fullName>
    </submittedName>
</protein>
<gene>
    <name evidence="6" type="ORF">SAMN02745245_00723</name>
</gene>
<feature type="transmembrane region" description="Helical" evidence="5">
    <location>
        <begin position="186"/>
        <end position="206"/>
    </location>
</feature>
<feature type="transmembrane region" description="Helical" evidence="5">
    <location>
        <begin position="24"/>
        <end position="43"/>
    </location>
</feature>